<evidence type="ECO:0000256" key="4">
    <source>
        <dbReference type="SAM" id="MobiDB-lite"/>
    </source>
</evidence>
<dbReference type="InterPro" id="IPR023366">
    <property type="entry name" value="ATP_synth_asu-like_sf"/>
</dbReference>
<dbReference type="InterPro" id="IPR013320">
    <property type="entry name" value="ConA-like_dom_sf"/>
</dbReference>
<dbReference type="Gene3D" id="2.60.120.200">
    <property type="match status" value="5"/>
</dbReference>
<dbReference type="GO" id="GO:0004222">
    <property type="term" value="F:metalloendopeptidase activity"/>
    <property type="evidence" value="ECO:0007669"/>
    <property type="project" value="TreeGrafter"/>
</dbReference>
<feature type="domain" description="LamG-like jellyroll fold" evidence="5">
    <location>
        <begin position="543"/>
        <end position="669"/>
    </location>
</feature>
<evidence type="ECO:0000313" key="6">
    <source>
        <dbReference type="EMBL" id="XCM37352.1"/>
    </source>
</evidence>
<dbReference type="SMART" id="SM00560">
    <property type="entry name" value="LamGL"/>
    <property type="match status" value="2"/>
</dbReference>
<dbReference type="Gene3D" id="2.40.30.20">
    <property type="match status" value="1"/>
</dbReference>
<dbReference type="SUPFAM" id="SSF50370">
    <property type="entry name" value="Ricin B-like lectins"/>
    <property type="match status" value="1"/>
</dbReference>
<protein>
    <submittedName>
        <fullName evidence="6">LamG domain-containing protein</fullName>
    </submittedName>
</protein>
<dbReference type="Pfam" id="PF13385">
    <property type="entry name" value="Laminin_G_3"/>
    <property type="match status" value="4"/>
</dbReference>
<sequence>MYLTKEKLQHINTIAHEGKVVIVATDADGKIWYSVKQDGFEDSYLNTPADQRTGWEKWQELEFPNEDDDQSVIDQETAELTDGNNPNSFVLRSCYKTFDQTAVAPVQLISALGHIYVFRQSKTNTLLVDRFVLDGMTNKLNRKLEVRFKRSRQKHEASKNMKKGASGLTNIDTLDFRDANGNFFYEPTTELCLINNLQKGWFSVVLVPTIENDVYRWHIFAYNSQTQKVELTTMRVSDEGLFDVQDYTIFEESNDNLIPRSIAGIIKRTLDLGNVSVVNGLTATKYDVQREKQTDDGMQLLRESTKVMLAIPTSNGNVAAFSFAIAGDGILSQISENPTSKIWRNTIRQILLPLNTLDNVKAIGTTNPPPQGQITALQQGEDDGVNVVSSTDTNLETTNQVKISGTQNYNIFQQSITKIDDDSFEIASPTTGLGNWEVIPEQESGLVFNGMITAYEITDTGNIKITAKNHGLNDGESLQILDTRDYNGTYTVKKIDDKTFTLDDIKWQAGTAVNLKLESQKRRGLVFDGVNDYVDCGSGILADSYTKEAWIKWESGAPYNNIISGYSSHAFYLPNGILSAGHNGNWSYVQDTVPLTANTWIHVALTYDSSTQTMKLYKNGQLIKSATSVPLVSTTDRNIFIGAFANPPSSFFKGSIADVRLWKVARTEEQIRNSMYLQLTGKELGLVGYWRLGAVAEEGKERKVIDFSVNGNDGVVYGGAYVSAATLSRNLPGTTTPAIKYENEELFAVSENATYEEEFEFKVNPAVDPNNVDGQGGKIFQIIYKGKNNRSAIDWLNIPANATEFTNLGGGWYKAKCRFNVPDGVSLVRSFGIGNIKGSWTNLEIRKQLICLVSDSITEAKYTDTVNLATLADNHAQLAVALKQIELKEPQEALLLIEKRKLELEIASLSLSDTDKQAAITAKNTEISKQQTIINNLQTEVTQCQTTYEAEKQSPLNYWCKLVCRVNEGWIARIYTQTSELLYADVGANGNPYYSNNYFKFVATGNGYYQIVSMYENRALYGGLKTQVYSTNGGGFFEWKPQKISGDYYLILHQSGGALDRGGGDYGVCIWDLHTGVNQQWKIIPIGGESNSNISNAYSAWNSKQSELASAKQLLTKLQNELSLLQLASGDQSAKKAALLSRLDVVKAEIVTIQTELNTLNTNFINGVKSTQLPPQAMPQIAKDDKGLITQGAWLGFVNPASRLNAIETCEGNVQLSYFDSQGRMRLTNYDATSDSSNTAFEQWLPDAQRACLNFSNANSVVKLSQQVYLSTDWSIEAWFCYPLPETAQWNTLIRGQNADHNIIVSRDQKLGIYLTNDPLTQYFYDCGFNMESLSTGWHHLTAVGEGDTTRFYIDGKQVGDIKAKAVKDAEASLNLNPTDAAAKQKVEDIKKANLKVSNDVYAIGNNHLAANKPVDYGVMKFDGVNDCITVTDNPNLQISTYSVEVWIKPENPVADWQGIIGKPGRNFNIWLNRNGFIHHRFHTPSSTNAGAPDTPNGSIVWNQWNHVAITNDGTTAKTYINGKMIAQGATGGSLIVDKTPLYMGCLDNASFCCFKGQIADARIWKVVRTEAEIQADMRKRLTGKEANLVAYYPLNKLEGGKVLDLVANNHGTVFEATNVTDQALSLTPVIQGEQFGKVVEVRIWGVALSNEEVEVNSKTLITGNESGLLAYYPMNEATGTEVRDHTGKGNQGTMTNPVWWACAAPIGSQDKPGNKVMKFDGVNDHITFPAMNINYSQGFSLEVWVRYNSLKSWSRIFDFGNGAGVENILLANKGTTNTLGFHVYRGTASLGVEVANFLELQKWMHIAVTLEPSGSCKVYKNGQLIQSGTSQLPNSVNRTLNYIGRSNWPDAYFDGQMAEFRLWNRVRTEAEIKADLNQRLTGKESGLAIYLPLDEIKFEGSTKKVFDLVGTNHGTITEAAIAQDNSSPLMVIGSSLVSAEYSTISLDPATGKKAALMRRLLASPALNGVNLLPDKRIETLELKWIGNSQFAPTLLGYIEGPPPVPSENLTLADDYNGATSVELVMSEDVEFNWTRSQDSGLGATAETFIGAGGAMSVMAAPLGIGASIETSAKVGFKGNLDFTYQFQNESSITSSSSLSMTDKLELRGTPEADPKFPHLGNRFIPKNIGYALVVSAIADVFVTRLARSKKMVGYQVQPVDSIPPDVNTITFLMNPAYTMNGSLDGMTGSSATSDRFFKHVPEMRSQYGSLYPASYYRLQEAYELKRQIEKQDQQRQSYFNNFNVRMIDEMSLDRNIESGDVPTTIGVQREEDKPSTEMTAEEQAASEQDKAKQFEAETEEASKKTNAATKAKQAEIQSKITDQEKQIHAVESFAGWQKRMEDIQIKAGKRNIVNTYVWDADGGLRTEAQSFANTVEHTIGGSFSLSAGLGVETEFAVGGVDVELTAQATVNMTQTMSKTETRSKGLELNIDLSGMENKGVTDYKDNPILPGEKVDRYRFMSFYLEASTQHFQDFFNYVVDPEWLQSNDEEARALRQTQAGKPNKTWRVLHRVTYVERPALMGFGRDVRQFKVQDENVGIGKVIVDVATLQQKVDQILEWISSQPK</sequence>
<dbReference type="PANTHER" id="PTHR46130:SF3">
    <property type="entry name" value="CHROMOSOME UNDETERMINED SCAFFOLD_33, WHOLE GENOME SHOTGUN SEQUENCE"/>
    <property type="match status" value="1"/>
</dbReference>
<feature type="region of interest" description="Disordered" evidence="4">
    <location>
        <begin position="2257"/>
        <end position="2311"/>
    </location>
</feature>
<dbReference type="PANTHER" id="PTHR46130">
    <property type="entry name" value="LAMGL DOMAIN-CONTAINING PROTEIN"/>
    <property type="match status" value="1"/>
</dbReference>
<dbReference type="SUPFAM" id="SSF49899">
    <property type="entry name" value="Concanavalin A-like lectins/glucanases"/>
    <property type="match status" value="4"/>
</dbReference>
<name>A0AAU8JFR2_9CYAN</name>
<dbReference type="EMBL" id="CP159837">
    <property type="protein sequence ID" value="XCM37352.1"/>
    <property type="molecule type" value="Genomic_DNA"/>
</dbReference>
<dbReference type="GO" id="GO:0006508">
    <property type="term" value="P:proteolysis"/>
    <property type="evidence" value="ECO:0007669"/>
    <property type="project" value="TreeGrafter"/>
</dbReference>
<dbReference type="Gene3D" id="2.80.10.50">
    <property type="match status" value="1"/>
</dbReference>
<dbReference type="InterPro" id="IPR035992">
    <property type="entry name" value="Ricin_B-like_lectins"/>
</dbReference>
<feature type="coiled-coil region" evidence="3">
    <location>
        <begin position="1101"/>
        <end position="1128"/>
    </location>
</feature>
<proteinExistence type="predicted"/>
<organism evidence="6">
    <name type="scientific">Planktothricoides raciborskii GIHE-MW2</name>
    <dbReference type="NCBI Taxonomy" id="2792601"/>
    <lineage>
        <taxon>Bacteria</taxon>
        <taxon>Bacillati</taxon>
        <taxon>Cyanobacteriota</taxon>
        <taxon>Cyanophyceae</taxon>
        <taxon>Oscillatoriophycideae</taxon>
        <taxon>Oscillatoriales</taxon>
        <taxon>Oscillatoriaceae</taxon>
        <taxon>Planktothricoides</taxon>
    </lineage>
</organism>
<dbReference type="RefSeq" id="WP_190879011.1">
    <property type="nucleotide sequence ID" value="NZ_CP159837.1"/>
</dbReference>
<dbReference type="InterPro" id="IPR006558">
    <property type="entry name" value="LamG-like"/>
</dbReference>
<dbReference type="GO" id="GO:0007166">
    <property type="term" value="P:cell surface receptor signaling pathway"/>
    <property type="evidence" value="ECO:0007669"/>
    <property type="project" value="TreeGrafter"/>
</dbReference>
<keyword evidence="3" id="KW-0175">Coiled coil</keyword>
<accession>A0AAU8JFR2</accession>
<dbReference type="CDD" id="cd00161">
    <property type="entry name" value="beta-trefoil_Ricin-like"/>
    <property type="match status" value="1"/>
</dbReference>
<keyword evidence="2" id="KW-1015">Disulfide bond</keyword>
<feature type="compositionally biased region" description="Basic and acidic residues" evidence="4">
    <location>
        <begin position="2288"/>
        <end position="2304"/>
    </location>
</feature>
<evidence type="ECO:0000256" key="1">
    <source>
        <dbReference type="ARBA" id="ARBA00022729"/>
    </source>
</evidence>
<feature type="domain" description="LamG-like jellyroll fold" evidence="5">
    <location>
        <begin position="1738"/>
        <end position="1871"/>
    </location>
</feature>
<evidence type="ECO:0000256" key="3">
    <source>
        <dbReference type="SAM" id="Coils"/>
    </source>
</evidence>
<reference evidence="6" key="1">
    <citation type="submission" date="2024-07" db="EMBL/GenBank/DDBJ databases">
        <authorList>
            <person name="Kim Y.J."/>
            <person name="Jeong J.Y."/>
        </authorList>
    </citation>
    <scope>NUCLEOTIDE SEQUENCE</scope>
    <source>
        <strain evidence="6">GIHE-MW2</strain>
    </source>
</reference>
<keyword evidence="1" id="KW-0732">Signal</keyword>
<dbReference type="GO" id="GO:0005615">
    <property type="term" value="C:extracellular space"/>
    <property type="evidence" value="ECO:0007669"/>
    <property type="project" value="TreeGrafter"/>
</dbReference>
<evidence type="ECO:0000256" key="2">
    <source>
        <dbReference type="ARBA" id="ARBA00023157"/>
    </source>
</evidence>
<evidence type="ECO:0000259" key="5">
    <source>
        <dbReference type="SMART" id="SM00560"/>
    </source>
</evidence>
<gene>
    <name evidence="6" type="ORF">ABWT76_000106</name>
</gene>
<dbReference type="InterPro" id="IPR043543">
    <property type="entry name" value="PAPPA/PAPPA2"/>
</dbReference>